<keyword evidence="2 4" id="KW-0521">NADP</keyword>
<dbReference type="InterPro" id="IPR003710">
    <property type="entry name" value="ApbA"/>
</dbReference>
<keyword evidence="8" id="KW-1185">Reference proteome</keyword>
<dbReference type="Gene3D" id="1.10.1040.10">
    <property type="entry name" value="N-(1-d-carboxylethyl)-l-norvaline Dehydrogenase, domain 2"/>
    <property type="match status" value="1"/>
</dbReference>
<dbReference type="GO" id="GO:0015940">
    <property type="term" value="P:pantothenate biosynthetic process"/>
    <property type="evidence" value="ECO:0007669"/>
    <property type="project" value="InterPro"/>
</dbReference>
<dbReference type="GeneID" id="39603480"/>
<comment type="catalytic activity">
    <reaction evidence="4">
        <text>(R)-pantoate + NADP(+) = 2-dehydropantoate + NADPH + H(+)</text>
        <dbReference type="Rhea" id="RHEA:16233"/>
        <dbReference type="ChEBI" id="CHEBI:11561"/>
        <dbReference type="ChEBI" id="CHEBI:15378"/>
        <dbReference type="ChEBI" id="CHEBI:15980"/>
        <dbReference type="ChEBI" id="CHEBI:57783"/>
        <dbReference type="ChEBI" id="CHEBI:58349"/>
        <dbReference type="EC" id="1.1.1.169"/>
    </reaction>
</comment>
<reference evidence="7 8" key="1">
    <citation type="journal article" date="2018" name="Front. Microbiol.">
        <title>Genomic and genetic insights into a cosmopolitan fungus, Paecilomyces variotii (Eurotiales).</title>
        <authorList>
            <person name="Urquhart A.S."/>
            <person name="Mondo S.J."/>
            <person name="Makela M.R."/>
            <person name="Hane J.K."/>
            <person name="Wiebenga A."/>
            <person name="He G."/>
            <person name="Mihaltcheva S."/>
            <person name="Pangilinan J."/>
            <person name="Lipzen A."/>
            <person name="Barry K."/>
            <person name="de Vries R.P."/>
            <person name="Grigoriev I.V."/>
            <person name="Idnurm A."/>
        </authorList>
    </citation>
    <scope>NUCLEOTIDE SEQUENCE [LARGE SCALE GENOMIC DNA]</scope>
    <source>
        <strain evidence="7 8">CBS 101075</strain>
    </source>
</reference>
<evidence type="ECO:0000256" key="1">
    <source>
        <dbReference type="ARBA" id="ARBA00007870"/>
    </source>
</evidence>
<dbReference type="EC" id="1.1.1.169" evidence="4"/>
<dbReference type="RefSeq" id="XP_028481993.1">
    <property type="nucleotide sequence ID" value="XM_028634203.1"/>
</dbReference>
<sequence length="350" mass="38145">MADKANVLLVGCGGIGTISALNLEIGGRATVTAVLRSNYDAVQAKGFHIRSVDHGLIENFRPTAIRNTVPDIKQEGTTPFKYIVCTTKNVPDVQPTLVDIIRPAVTPGYSNIVLIQNGLNIERPVIKAYPENVVLSGVSFCGSHEISPGEIVHEDDDELYIGAFRNPSLDATAEDAAAQDFVARYGAGGKCKPEYSPHVGFTRWRKLMYNACLNSICAATGLDTGRLQLADGALDGLVRPAMEEIRTAAKACGHDLPAELVELMIRLDPIPMYNPPSMLVDIRKRRYCEFEVIVGEPLKEGAARGVPMPTLRVIYNILKAFQWKLKEERGLVEIPAPKDFTNTANGTVTE</sequence>
<dbReference type="NCBIfam" id="TIGR00745">
    <property type="entry name" value="apbA_panE"/>
    <property type="match status" value="1"/>
</dbReference>
<dbReference type="FunFam" id="1.10.1040.10:FF:000017">
    <property type="entry name" value="2-dehydropantoate 2-reductase"/>
    <property type="match status" value="1"/>
</dbReference>
<dbReference type="InterPro" id="IPR008927">
    <property type="entry name" value="6-PGluconate_DH-like_C_sf"/>
</dbReference>
<accession>A0A443HKG5</accession>
<dbReference type="Pfam" id="PF02558">
    <property type="entry name" value="ApbA"/>
    <property type="match status" value="1"/>
</dbReference>
<evidence type="ECO:0000256" key="2">
    <source>
        <dbReference type="ARBA" id="ARBA00022857"/>
    </source>
</evidence>
<dbReference type="PANTHER" id="PTHR21708:SF30">
    <property type="entry name" value="2-DEHYDROPANTOATE 2-REDUCTASE-RELATED"/>
    <property type="match status" value="1"/>
</dbReference>
<organism evidence="7 8">
    <name type="scientific">Byssochlamys spectabilis</name>
    <name type="common">Paecilomyces variotii</name>
    <dbReference type="NCBI Taxonomy" id="264951"/>
    <lineage>
        <taxon>Eukaryota</taxon>
        <taxon>Fungi</taxon>
        <taxon>Dikarya</taxon>
        <taxon>Ascomycota</taxon>
        <taxon>Pezizomycotina</taxon>
        <taxon>Eurotiomycetes</taxon>
        <taxon>Eurotiomycetidae</taxon>
        <taxon>Eurotiales</taxon>
        <taxon>Thermoascaceae</taxon>
        <taxon>Paecilomyces</taxon>
    </lineage>
</organism>
<evidence type="ECO:0000256" key="4">
    <source>
        <dbReference type="RuleBase" id="RU362068"/>
    </source>
</evidence>
<dbReference type="InterPro" id="IPR013752">
    <property type="entry name" value="KPA_reductase"/>
</dbReference>
<feature type="domain" description="Ketopantoate reductase C-terminal" evidence="6">
    <location>
        <begin position="202"/>
        <end position="321"/>
    </location>
</feature>
<proteinExistence type="inferred from homology"/>
<dbReference type="GO" id="GO:0005737">
    <property type="term" value="C:cytoplasm"/>
    <property type="evidence" value="ECO:0007669"/>
    <property type="project" value="TreeGrafter"/>
</dbReference>
<name>A0A443HKG5_BYSSP</name>
<feature type="domain" description="Ketopantoate reductase N-terminal" evidence="5">
    <location>
        <begin position="7"/>
        <end position="165"/>
    </location>
</feature>
<evidence type="ECO:0000259" key="5">
    <source>
        <dbReference type="Pfam" id="PF02558"/>
    </source>
</evidence>
<evidence type="ECO:0000259" key="6">
    <source>
        <dbReference type="Pfam" id="PF08546"/>
    </source>
</evidence>
<dbReference type="STRING" id="264951.A0A443HKG5"/>
<comment type="caution">
    <text evidence="7">The sequence shown here is derived from an EMBL/GenBank/DDBJ whole genome shotgun (WGS) entry which is preliminary data.</text>
</comment>
<dbReference type="InterPro" id="IPR051402">
    <property type="entry name" value="KPR-Related"/>
</dbReference>
<evidence type="ECO:0000256" key="3">
    <source>
        <dbReference type="ARBA" id="ARBA00023002"/>
    </source>
</evidence>
<dbReference type="InterPro" id="IPR013332">
    <property type="entry name" value="KPR_N"/>
</dbReference>
<dbReference type="PANTHER" id="PTHR21708">
    <property type="entry name" value="PROBABLE 2-DEHYDROPANTOATE 2-REDUCTASE"/>
    <property type="match status" value="1"/>
</dbReference>
<gene>
    <name evidence="7" type="ORF">C8Q69DRAFT_94897</name>
</gene>
<comment type="similarity">
    <text evidence="1 4">Belongs to the ketopantoate reductase family.</text>
</comment>
<evidence type="ECO:0000313" key="7">
    <source>
        <dbReference type="EMBL" id="RWQ92348.1"/>
    </source>
</evidence>
<dbReference type="GO" id="GO:0008677">
    <property type="term" value="F:2-dehydropantoate 2-reductase activity"/>
    <property type="evidence" value="ECO:0007669"/>
    <property type="project" value="UniProtKB-EC"/>
</dbReference>
<dbReference type="VEuPathDB" id="FungiDB:C8Q69DRAFT_94897"/>
<evidence type="ECO:0000313" key="8">
    <source>
        <dbReference type="Proteomes" id="UP000283841"/>
    </source>
</evidence>
<dbReference type="EMBL" id="RCNU01000013">
    <property type="protein sequence ID" value="RWQ92348.1"/>
    <property type="molecule type" value="Genomic_DNA"/>
</dbReference>
<dbReference type="InterPro" id="IPR013328">
    <property type="entry name" value="6PGD_dom2"/>
</dbReference>
<protein>
    <recommendedName>
        <fullName evidence="4">2-dehydropantoate 2-reductase</fullName>
        <ecNumber evidence="4">1.1.1.169</ecNumber>
    </recommendedName>
    <alternativeName>
        <fullName evidence="4">Ketopantoate reductase</fullName>
    </alternativeName>
</protein>
<keyword evidence="3 4" id="KW-0560">Oxidoreductase</keyword>
<dbReference type="Gene3D" id="3.40.50.720">
    <property type="entry name" value="NAD(P)-binding Rossmann-like Domain"/>
    <property type="match status" value="1"/>
</dbReference>
<dbReference type="AlphaFoldDB" id="A0A443HKG5"/>
<dbReference type="Proteomes" id="UP000283841">
    <property type="component" value="Unassembled WGS sequence"/>
</dbReference>
<comment type="function">
    <text evidence="4">Catalyzes the NADPH-dependent reduction of ketopantoate into pantoic acid.</text>
</comment>
<dbReference type="Pfam" id="PF08546">
    <property type="entry name" value="ApbA_C"/>
    <property type="match status" value="1"/>
</dbReference>
<dbReference type="SUPFAM" id="SSF48179">
    <property type="entry name" value="6-phosphogluconate dehydrogenase C-terminal domain-like"/>
    <property type="match status" value="1"/>
</dbReference>